<organism evidence="1 2">
    <name type="scientific">Francisella tularensis subsp. holarctica (strain LVS)</name>
    <dbReference type="NCBI Taxonomy" id="376619"/>
    <lineage>
        <taxon>Bacteria</taxon>
        <taxon>Pseudomonadati</taxon>
        <taxon>Pseudomonadota</taxon>
        <taxon>Gammaproteobacteria</taxon>
        <taxon>Thiotrichales</taxon>
        <taxon>Francisellaceae</taxon>
        <taxon>Francisella</taxon>
    </lineage>
</organism>
<sequence>MPNKVYGISDWEKTITSQQRHELIAKTILDNINKMDKTIVFCKNQPHALELKLAIDRFKKVKNPDYCVRVTSEEG</sequence>
<accession>A0AAI8FTQ8</accession>
<evidence type="ECO:0000313" key="1">
    <source>
        <dbReference type="EMBL" id="AJI59346.1"/>
    </source>
</evidence>
<dbReference type="AlphaFoldDB" id="A0AAI8FTQ8"/>
<gene>
    <name evidence="1" type="ORF">AW21_1660</name>
</gene>
<evidence type="ECO:0000313" key="2">
    <source>
        <dbReference type="Proteomes" id="UP000031874"/>
    </source>
</evidence>
<dbReference type="Proteomes" id="UP000031874">
    <property type="component" value="Chromosome"/>
</dbReference>
<dbReference type="REBASE" id="102598">
    <property type="entry name" value="FtuLVSORF1669P"/>
</dbReference>
<protein>
    <submittedName>
        <fullName evidence="1">Type I site-specific restriction-modification system, R (Restriction) subunit domain protein</fullName>
    </submittedName>
</protein>
<dbReference type="InterPro" id="IPR027417">
    <property type="entry name" value="P-loop_NTPase"/>
</dbReference>
<proteinExistence type="predicted"/>
<reference evidence="1 2" key="1">
    <citation type="journal article" date="2015" name="Genome Announc.">
        <title>Genome sequencing of 18 francisella strains to aid in assay development and testing.</title>
        <authorList>
            <person name="Johnson S.L."/>
            <person name="Daligault H.E."/>
            <person name="Davenport K.W."/>
            <person name="Coyne S.R."/>
            <person name="Frey K.G."/>
            <person name="Koroleva G.I."/>
            <person name="Broomall S.M."/>
            <person name="Bishop-Lilly K.A."/>
            <person name="Bruce D.C."/>
            <person name="Chertkov O."/>
            <person name="Freitas T."/>
            <person name="Jaissle J."/>
            <person name="Ladner J.T."/>
            <person name="Rosenzweig C.N."/>
            <person name="Gibbons H.S."/>
            <person name="Palacios G.F."/>
            <person name="Redden C.L."/>
            <person name="Xu Y."/>
            <person name="Minogue T.D."/>
            <person name="Chain P.S."/>
        </authorList>
    </citation>
    <scope>NUCLEOTIDE SEQUENCE [LARGE SCALE GENOMIC DNA]</scope>
    <source>
        <strain evidence="1 2">LVS</strain>
    </source>
</reference>
<dbReference type="EMBL" id="CP009694">
    <property type="protein sequence ID" value="AJI59346.1"/>
    <property type="molecule type" value="Genomic_DNA"/>
</dbReference>
<name>A0AAI8FTQ8_FRATH</name>
<dbReference type="Gene3D" id="3.40.50.300">
    <property type="entry name" value="P-loop containing nucleotide triphosphate hydrolases"/>
    <property type="match status" value="1"/>
</dbReference>